<reference evidence="3 4" key="1">
    <citation type="submission" date="2018-12" db="EMBL/GenBank/DDBJ databases">
        <title>The genome sequences of Variovorax guangxiensis DSM 27352.</title>
        <authorList>
            <person name="Gao J."/>
            <person name="Sun J."/>
        </authorList>
    </citation>
    <scope>NUCLEOTIDE SEQUENCE [LARGE SCALE GENOMIC DNA]</scope>
    <source>
        <strain evidence="3 4">DSM 27352</strain>
    </source>
</reference>
<evidence type="ECO:0000313" key="4">
    <source>
        <dbReference type="Proteomes" id="UP000281118"/>
    </source>
</evidence>
<gene>
    <name evidence="3" type="ORF">EJP67_31100</name>
</gene>
<name>A0A3S1F673_9BURK</name>
<dbReference type="EMBL" id="RXFT01000021">
    <property type="protein sequence ID" value="RUR71501.1"/>
    <property type="molecule type" value="Genomic_DNA"/>
</dbReference>
<dbReference type="OrthoDB" id="8853440at2"/>
<feature type="chain" id="PRO_5018598394" evidence="2">
    <location>
        <begin position="23"/>
        <end position="97"/>
    </location>
</feature>
<dbReference type="RefSeq" id="WP_126025565.1">
    <property type="nucleotide sequence ID" value="NZ_RXFT01000021.1"/>
</dbReference>
<evidence type="ECO:0000313" key="3">
    <source>
        <dbReference type="EMBL" id="RUR71501.1"/>
    </source>
</evidence>
<comment type="caution">
    <text evidence="3">The sequence shown here is derived from an EMBL/GenBank/DDBJ whole genome shotgun (WGS) entry which is preliminary data.</text>
</comment>
<accession>A0A3S1F673</accession>
<dbReference type="AlphaFoldDB" id="A0A3S1F673"/>
<feature type="compositionally biased region" description="Polar residues" evidence="1">
    <location>
        <begin position="52"/>
        <end position="68"/>
    </location>
</feature>
<organism evidence="3 4">
    <name type="scientific">Variovorax guangxiensis</name>
    <dbReference type="NCBI Taxonomy" id="1775474"/>
    <lineage>
        <taxon>Bacteria</taxon>
        <taxon>Pseudomonadati</taxon>
        <taxon>Pseudomonadota</taxon>
        <taxon>Betaproteobacteria</taxon>
        <taxon>Burkholderiales</taxon>
        <taxon>Comamonadaceae</taxon>
        <taxon>Variovorax</taxon>
    </lineage>
</organism>
<evidence type="ECO:0000256" key="2">
    <source>
        <dbReference type="SAM" id="SignalP"/>
    </source>
</evidence>
<feature type="signal peptide" evidence="2">
    <location>
        <begin position="1"/>
        <end position="22"/>
    </location>
</feature>
<sequence length="97" mass="10147">MNAKPIALAAFATLAFASGAQAFQGEQNPLPPAPFQSTLSRAQVQADARQPLQISNGGTGTMQARNGNTDRNAVRASALSITRQGAATYGEVTDRRM</sequence>
<protein>
    <submittedName>
        <fullName evidence="3">DUF4148 domain-containing protein</fullName>
    </submittedName>
</protein>
<dbReference type="Proteomes" id="UP000281118">
    <property type="component" value="Unassembled WGS sequence"/>
</dbReference>
<evidence type="ECO:0000256" key="1">
    <source>
        <dbReference type="SAM" id="MobiDB-lite"/>
    </source>
</evidence>
<proteinExistence type="predicted"/>
<keyword evidence="2" id="KW-0732">Signal</keyword>
<feature type="region of interest" description="Disordered" evidence="1">
    <location>
        <begin position="47"/>
        <end position="68"/>
    </location>
</feature>